<sequence length="110" mass="12556">MHGVVVDLRFDNTHLFLNLSDGQAVRFPLNWFPVLKVATATEREHFAISLDRQQLFWPEIDEDVNVPALLSYRPETVAAASRETQEQANAAVLIGESRNRFFNVVFGRLD</sequence>
<dbReference type="Gene3D" id="3.30.2020.40">
    <property type="entry name" value="Uncharacterised protein PF10387, DUF2442"/>
    <property type="match status" value="1"/>
</dbReference>
<evidence type="ECO:0000313" key="1">
    <source>
        <dbReference type="EMBL" id="KAE8757181.1"/>
    </source>
</evidence>
<comment type="caution">
    <text evidence="1">The sequence shown here is derived from an EMBL/GenBank/DDBJ whole genome shotgun (WGS) entry which is preliminary data.</text>
</comment>
<name>A0A6N6WAH5_9BURK</name>
<dbReference type="Pfam" id="PF10387">
    <property type="entry name" value="DUF2442"/>
    <property type="match status" value="1"/>
</dbReference>
<evidence type="ECO:0000313" key="2">
    <source>
        <dbReference type="Proteomes" id="UP000463700"/>
    </source>
</evidence>
<accession>A0A6N6WAH5</accession>
<organism evidence="1 2">
    <name type="scientific">Paraburkholderia madseniana</name>
    <dbReference type="NCBI Taxonomy" id="2599607"/>
    <lineage>
        <taxon>Bacteria</taxon>
        <taxon>Pseudomonadati</taxon>
        <taxon>Pseudomonadota</taxon>
        <taxon>Betaproteobacteria</taxon>
        <taxon>Burkholderiales</taxon>
        <taxon>Burkholderiaceae</taxon>
        <taxon>Paraburkholderia</taxon>
    </lineage>
</organism>
<dbReference type="OrthoDB" id="9807561at2"/>
<reference evidence="1 2" key="1">
    <citation type="journal article" date="2020" name="Int. J. Syst. Evol. Microbiol.">
        <title>Paraburkholderia madseniana sp. nov., a phenolic acid-degrading bacterium isolated from acidic forest soil.</title>
        <authorList>
            <person name="Wilhelm R.C."/>
            <person name="Murphy S.J.L."/>
            <person name="Feriancek N.M."/>
            <person name="Karasz D.C."/>
            <person name="DeRito C.M."/>
            <person name="Newman J.D."/>
            <person name="Buckley D.H."/>
        </authorList>
    </citation>
    <scope>NUCLEOTIDE SEQUENCE [LARGE SCALE GENOMIC DNA]</scope>
    <source>
        <strain evidence="1 2">RP11</strain>
    </source>
</reference>
<dbReference type="RefSeq" id="WP_154563456.1">
    <property type="nucleotide sequence ID" value="NZ_VOSW01000050.1"/>
</dbReference>
<dbReference type="InterPro" id="IPR018841">
    <property type="entry name" value="DUF2442"/>
</dbReference>
<proteinExistence type="predicted"/>
<gene>
    <name evidence="1" type="ORF">FSO04_24855</name>
</gene>
<dbReference type="EMBL" id="VOSW01000050">
    <property type="protein sequence ID" value="KAE8757181.1"/>
    <property type="molecule type" value="Genomic_DNA"/>
</dbReference>
<dbReference type="Proteomes" id="UP000463700">
    <property type="component" value="Unassembled WGS sequence"/>
</dbReference>
<protein>
    <submittedName>
        <fullName evidence="1">DUF2442 domain-containing protein</fullName>
    </submittedName>
</protein>
<dbReference type="AlphaFoldDB" id="A0A6N6WAH5"/>